<dbReference type="OrthoDB" id="4863923at2"/>
<name>N1V338_9MICC</name>
<reference evidence="1 2" key="1">
    <citation type="journal article" date="2013" name="Genome Announc.">
        <title>Draft Genome Sequence of Arthrobacter crystallopoietes Strain BAB-32, Revealing Genes for Bioremediation.</title>
        <authorList>
            <person name="Joshi M.N."/>
            <person name="Pandit A.S."/>
            <person name="Sharma A."/>
            <person name="Pandya R.V."/>
            <person name="Desai S.M."/>
            <person name="Saxena A.K."/>
            <person name="Bagatharia S.B."/>
        </authorList>
    </citation>
    <scope>NUCLEOTIDE SEQUENCE [LARGE SCALE GENOMIC DNA]</scope>
    <source>
        <strain evidence="1 2">BAB-32</strain>
    </source>
</reference>
<accession>N1V338</accession>
<sequence>MSIFPAKEPRLDEWALEITGEELELLSGIAARQPYQSAGPWIDNAALQLLDDLAGGSLLGRFGVRGKQAELQQLMQAGLATKSGKLTREGQVLVAPMRQRTGLVQLHAAGGGRNSRLLLWLSPEGATVAAGPSYHRLMDPNDDGVRTIGADGNVQLDHVPADAVPGLVGRWMGLAPAWSIFGTPDVLPVEMLEARFRDPAAPAPEGADARFLRAWHEPWVVYQLVLEPGGFKAGLINAGAAGFYRYGSTDGGAGLSPLPSGQLWDLLVTQISPMFAG</sequence>
<proteinExistence type="predicted"/>
<evidence type="ECO:0000313" key="1">
    <source>
        <dbReference type="EMBL" id="EMY32658.1"/>
    </source>
</evidence>
<protein>
    <submittedName>
        <fullName evidence="1">Uncharacterized protein</fullName>
    </submittedName>
</protein>
<gene>
    <name evidence="1" type="ORF">D477_019051</name>
</gene>
<dbReference type="EMBL" id="ANPE02000241">
    <property type="protein sequence ID" value="EMY32658.1"/>
    <property type="molecule type" value="Genomic_DNA"/>
</dbReference>
<keyword evidence="2" id="KW-1185">Reference proteome</keyword>
<organism evidence="1 2">
    <name type="scientific">Arthrobacter crystallopoietes BAB-32</name>
    <dbReference type="NCBI Taxonomy" id="1246476"/>
    <lineage>
        <taxon>Bacteria</taxon>
        <taxon>Bacillati</taxon>
        <taxon>Actinomycetota</taxon>
        <taxon>Actinomycetes</taxon>
        <taxon>Micrococcales</taxon>
        <taxon>Micrococcaceae</taxon>
        <taxon>Crystallibacter</taxon>
    </lineage>
</organism>
<dbReference type="AlphaFoldDB" id="N1V338"/>
<dbReference type="RefSeq" id="WP_005273329.1">
    <property type="nucleotide sequence ID" value="NZ_ANPE02000241.1"/>
</dbReference>
<dbReference type="Proteomes" id="UP000010729">
    <property type="component" value="Unassembled WGS sequence"/>
</dbReference>
<evidence type="ECO:0000313" key="2">
    <source>
        <dbReference type="Proteomes" id="UP000010729"/>
    </source>
</evidence>
<comment type="caution">
    <text evidence="1">The sequence shown here is derived from an EMBL/GenBank/DDBJ whole genome shotgun (WGS) entry which is preliminary data.</text>
</comment>